<dbReference type="PANTHER" id="PTHR24034">
    <property type="entry name" value="EGF-LIKE DOMAIN-CONTAINING PROTEIN"/>
    <property type="match status" value="1"/>
</dbReference>
<keyword evidence="6" id="KW-1185">Reference proteome</keyword>
<dbReference type="InterPro" id="IPR009030">
    <property type="entry name" value="Growth_fac_rcpt_cys_sf"/>
</dbReference>
<dbReference type="EMBL" id="CAJPWZ010001767">
    <property type="protein sequence ID" value="CAG2222854.1"/>
    <property type="molecule type" value="Genomic_DNA"/>
</dbReference>
<keyword evidence="1" id="KW-0245">EGF-like domain</keyword>
<dbReference type="Gene3D" id="2.10.25.10">
    <property type="entry name" value="Laminin"/>
    <property type="match status" value="1"/>
</dbReference>
<dbReference type="Gene3D" id="2.90.20.10">
    <property type="entry name" value="Plasmodium vivax P25 domain"/>
    <property type="match status" value="1"/>
</dbReference>
<gene>
    <name evidence="5" type="ORF">MEDL_36159</name>
</gene>
<proteinExistence type="predicted"/>
<evidence type="ECO:0000256" key="1">
    <source>
        <dbReference type="ARBA" id="ARBA00022536"/>
    </source>
</evidence>
<reference evidence="5" key="1">
    <citation type="submission" date="2021-03" db="EMBL/GenBank/DDBJ databases">
        <authorList>
            <person name="Bekaert M."/>
        </authorList>
    </citation>
    <scope>NUCLEOTIDE SEQUENCE</scope>
</reference>
<evidence type="ECO:0000259" key="4">
    <source>
        <dbReference type="Pfam" id="PF07645"/>
    </source>
</evidence>
<dbReference type="Pfam" id="PF07645">
    <property type="entry name" value="EGF_CA"/>
    <property type="match status" value="2"/>
</dbReference>
<keyword evidence="2" id="KW-0677">Repeat</keyword>
<dbReference type="InterPro" id="IPR050751">
    <property type="entry name" value="ECM_structural_protein"/>
</dbReference>
<evidence type="ECO:0000256" key="3">
    <source>
        <dbReference type="ARBA" id="ARBA00023157"/>
    </source>
</evidence>
<organism evidence="5 6">
    <name type="scientific">Mytilus edulis</name>
    <name type="common">Blue mussel</name>
    <dbReference type="NCBI Taxonomy" id="6550"/>
    <lineage>
        <taxon>Eukaryota</taxon>
        <taxon>Metazoa</taxon>
        <taxon>Spiralia</taxon>
        <taxon>Lophotrochozoa</taxon>
        <taxon>Mollusca</taxon>
        <taxon>Bivalvia</taxon>
        <taxon>Autobranchia</taxon>
        <taxon>Pteriomorphia</taxon>
        <taxon>Mytilida</taxon>
        <taxon>Mytiloidea</taxon>
        <taxon>Mytilidae</taxon>
        <taxon>Mytilinae</taxon>
        <taxon>Mytilus</taxon>
    </lineage>
</organism>
<evidence type="ECO:0000256" key="2">
    <source>
        <dbReference type="ARBA" id="ARBA00022737"/>
    </source>
</evidence>
<dbReference type="OrthoDB" id="6286622at2759"/>
<protein>
    <recommendedName>
        <fullName evidence="4">NOTCH1 EGF-like calcium-binding domain-containing protein</fullName>
    </recommendedName>
</protein>
<comment type="caution">
    <text evidence="5">The sequence shown here is derived from an EMBL/GenBank/DDBJ whole genome shotgun (WGS) entry which is preliminary data.</text>
</comment>
<evidence type="ECO:0000313" key="5">
    <source>
        <dbReference type="EMBL" id="CAG2222854.1"/>
    </source>
</evidence>
<feature type="domain" description="NOTCH1 EGF-like calcium-binding" evidence="4">
    <location>
        <begin position="145"/>
        <end position="165"/>
    </location>
</feature>
<accession>A0A8S3STK6</accession>
<feature type="domain" description="NOTCH1 EGF-like calcium-binding" evidence="4">
    <location>
        <begin position="7"/>
        <end position="26"/>
    </location>
</feature>
<evidence type="ECO:0000313" key="6">
    <source>
        <dbReference type="Proteomes" id="UP000683360"/>
    </source>
</evidence>
<dbReference type="AlphaFoldDB" id="A0A8S3STK6"/>
<dbReference type="InterPro" id="IPR049883">
    <property type="entry name" value="NOTCH1_EGF-like"/>
</dbReference>
<name>A0A8S3STK6_MYTED</name>
<keyword evidence="3" id="KW-1015">Disulfide bond</keyword>
<dbReference type="Proteomes" id="UP000683360">
    <property type="component" value="Unassembled WGS sequence"/>
</dbReference>
<dbReference type="PANTHER" id="PTHR24034:SF89">
    <property type="entry name" value="COMPLEMENT COMPONENT C1Q RECEPTOR"/>
    <property type="match status" value="1"/>
</dbReference>
<dbReference type="SUPFAM" id="SSF57184">
    <property type="entry name" value="Growth factor receptor domain"/>
    <property type="match status" value="1"/>
</dbReference>
<sequence>MAENVQVNPVGSFHCKCPLGYKAGMEESVQDIKCLGWKKNVPNVNPVGSFHYKCPQGYKVAWDGRKCTGTARDGRKCTVGSFHYKCPLGYKETRGWKKVYRQSSQWPQGIEESVQVSPVGIFIIKCPLGYKVALGMEESVQVGPVGSFNCKCPLGYKVARDGRKCTGKSSRKFSLKCQLGDKELGI</sequence>